<feature type="region of interest" description="Disordered" evidence="1">
    <location>
        <begin position="1"/>
        <end position="44"/>
    </location>
</feature>
<comment type="caution">
    <text evidence="2">The sequence shown here is derived from an EMBL/GenBank/DDBJ whole genome shotgun (WGS) entry which is preliminary data.</text>
</comment>
<dbReference type="Proteomes" id="UP001422074">
    <property type="component" value="Unassembled WGS sequence"/>
</dbReference>
<sequence>MSEPGTLALVPEPRESPEPTPGRAEPAGTPPQRAGARRDGAGPANGLPVAAFDLDRTLIYSAKALYLDSPGVAGPDAAGGAASPRLVVSELYEGLPLSFMTRDAESLLLELLDHAFLVPVTTRTRAQFNRVQLPPTRFAVTTNGGVLLHHGEPDGDWAAHVRGAVERGSAPLGEVLAHLGEKPAPGVQRIRTAEDLFAYAIVERAELPEDYVPRLAAWCAERGWVVSLQGRKLYCVPAAVTKEAAIAEVMDRVGATTLVAAGDSLLDQGLLEMADIALRPCHGELEAAGYVREGLTVTATPGVRAGQEIVEAALAAVRSAARAHTAVL</sequence>
<dbReference type="GO" id="GO:0016787">
    <property type="term" value="F:hydrolase activity"/>
    <property type="evidence" value="ECO:0007669"/>
    <property type="project" value="UniProtKB-KW"/>
</dbReference>
<accession>A0ABU9WZB3</accession>
<dbReference type="RefSeq" id="WP_345884618.1">
    <property type="nucleotide sequence ID" value="NZ_JBDFRB010000005.1"/>
</dbReference>
<keyword evidence="2" id="KW-0378">Hydrolase</keyword>
<evidence type="ECO:0000313" key="3">
    <source>
        <dbReference type="Proteomes" id="UP001422074"/>
    </source>
</evidence>
<protein>
    <submittedName>
        <fullName evidence="2">HAD family hydrolase</fullName>
    </submittedName>
</protein>
<organism evidence="2 3">
    <name type="scientific">Sinomonas halotolerans</name>
    <dbReference type="NCBI Taxonomy" id="1644133"/>
    <lineage>
        <taxon>Bacteria</taxon>
        <taxon>Bacillati</taxon>
        <taxon>Actinomycetota</taxon>
        <taxon>Actinomycetes</taxon>
        <taxon>Micrococcales</taxon>
        <taxon>Micrococcaceae</taxon>
        <taxon>Sinomonas</taxon>
    </lineage>
</organism>
<dbReference type="SUPFAM" id="SSF56784">
    <property type="entry name" value="HAD-like"/>
    <property type="match status" value="1"/>
</dbReference>
<evidence type="ECO:0000256" key="1">
    <source>
        <dbReference type="SAM" id="MobiDB-lite"/>
    </source>
</evidence>
<keyword evidence="3" id="KW-1185">Reference proteome</keyword>
<evidence type="ECO:0000313" key="2">
    <source>
        <dbReference type="EMBL" id="MEN2744534.1"/>
    </source>
</evidence>
<dbReference type="InterPro" id="IPR023214">
    <property type="entry name" value="HAD_sf"/>
</dbReference>
<dbReference type="Gene3D" id="3.40.50.1000">
    <property type="entry name" value="HAD superfamily/HAD-like"/>
    <property type="match status" value="1"/>
</dbReference>
<gene>
    <name evidence="2" type="ORF">ABCQ75_08260</name>
</gene>
<name>A0ABU9WZB3_9MICC</name>
<dbReference type="InterPro" id="IPR036412">
    <property type="entry name" value="HAD-like_sf"/>
</dbReference>
<dbReference type="EMBL" id="JBDFRB010000005">
    <property type="protein sequence ID" value="MEN2744534.1"/>
    <property type="molecule type" value="Genomic_DNA"/>
</dbReference>
<proteinExistence type="predicted"/>
<reference evidence="2 3" key="1">
    <citation type="submission" date="2024-05" db="EMBL/GenBank/DDBJ databases">
        <title>Sinomonas sp. nov., isolated from a waste landfill.</title>
        <authorList>
            <person name="Zhao Y."/>
        </authorList>
    </citation>
    <scope>NUCLEOTIDE SEQUENCE [LARGE SCALE GENOMIC DNA]</scope>
    <source>
        <strain evidence="2 3">CCTCC AB2014300</strain>
    </source>
</reference>